<keyword evidence="2" id="KW-1185">Reference proteome</keyword>
<comment type="caution">
    <text evidence="1">The sequence shown here is derived from an EMBL/GenBank/DDBJ whole genome shotgun (WGS) entry which is preliminary data.</text>
</comment>
<accession>A0AAE1AWS8</accession>
<dbReference type="Proteomes" id="UP001283361">
    <property type="component" value="Unassembled WGS sequence"/>
</dbReference>
<proteinExistence type="predicted"/>
<sequence length="69" mass="7997">MLENIGRTCEKIVNRFKGKGVLDEDKERRKNSDYLVAMGKHRVEPAQIRQLSSFLRVRIHGVEITSTLE</sequence>
<organism evidence="1 2">
    <name type="scientific">Elysia crispata</name>
    <name type="common">lettuce slug</name>
    <dbReference type="NCBI Taxonomy" id="231223"/>
    <lineage>
        <taxon>Eukaryota</taxon>
        <taxon>Metazoa</taxon>
        <taxon>Spiralia</taxon>
        <taxon>Lophotrochozoa</taxon>
        <taxon>Mollusca</taxon>
        <taxon>Gastropoda</taxon>
        <taxon>Heterobranchia</taxon>
        <taxon>Euthyneura</taxon>
        <taxon>Panpulmonata</taxon>
        <taxon>Sacoglossa</taxon>
        <taxon>Placobranchoidea</taxon>
        <taxon>Plakobranchidae</taxon>
        <taxon>Elysia</taxon>
    </lineage>
</organism>
<gene>
    <name evidence="1" type="ORF">RRG08_047041</name>
</gene>
<protein>
    <submittedName>
        <fullName evidence="1">Uncharacterized protein</fullName>
    </submittedName>
</protein>
<evidence type="ECO:0000313" key="2">
    <source>
        <dbReference type="Proteomes" id="UP001283361"/>
    </source>
</evidence>
<reference evidence="1" key="1">
    <citation type="journal article" date="2023" name="G3 (Bethesda)">
        <title>A reference genome for the long-term kleptoplast-retaining sea slug Elysia crispata morphotype clarki.</title>
        <authorList>
            <person name="Eastman K.E."/>
            <person name="Pendleton A.L."/>
            <person name="Shaikh M.A."/>
            <person name="Suttiyut T."/>
            <person name="Ogas R."/>
            <person name="Tomko P."/>
            <person name="Gavelis G."/>
            <person name="Widhalm J.R."/>
            <person name="Wisecaver J.H."/>
        </authorList>
    </citation>
    <scope>NUCLEOTIDE SEQUENCE</scope>
    <source>
        <strain evidence="1">ECLA1</strain>
    </source>
</reference>
<name>A0AAE1AWS8_9GAST</name>
<dbReference type="AlphaFoldDB" id="A0AAE1AWS8"/>
<dbReference type="EMBL" id="JAWDGP010001093">
    <property type="protein sequence ID" value="KAK3794766.1"/>
    <property type="molecule type" value="Genomic_DNA"/>
</dbReference>
<evidence type="ECO:0000313" key="1">
    <source>
        <dbReference type="EMBL" id="KAK3794766.1"/>
    </source>
</evidence>